<accession>A0A7S8ID44</accession>
<gene>
    <name evidence="2" type="ORF">G4Y79_14775</name>
</gene>
<feature type="domain" description="CARDB" evidence="1">
    <location>
        <begin position="414"/>
        <end position="502"/>
    </location>
</feature>
<dbReference type="Pfam" id="PF07705">
    <property type="entry name" value="CARDB"/>
    <property type="match status" value="1"/>
</dbReference>
<organism evidence="2 3">
    <name type="scientific">Phototrophicus methaneseepsis</name>
    <dbReference type="NCBI Taxonomy" id="2710758"/>
    <lineage>
        <taxon>Bacteria</taxon>
        <taxon>Bacillati</taxon>
        <taxon>Chloroflexota</taxon>
        <taxon>Candidatus Thermofontia</taxon>
        <taxon>Phototrophicales</taxon>
        <taxon>Phototrophicaceae</taxon>
        <taxon>Phototrophicus</taxon>
    </lineage>
</organism>
<protein>
    <recommendedName>
        <fullName evidence="1">CARDB domain-containing protein</fullName>
    </recommendedName>
</protein>
<sequence length="516" mass="55750">MRPRVYPITITLSLLVFFMGLLPVQAGDITLTNNSGDGNSSWFIEGESTLIINGFDLNSRGITLPVTLDAISIGVEQFAGGTVDAVVYADSDGGSPSNATLLSRQSVQISGTGTVRVALPDPVTVNAPVVWVGFYLPTGFHFFGDNSGSSVLTYWGWTPGTTFDLSNLSSAQVFGPGDGSSPVNISMGGVARITAEVTQGEGTVAAPGTTNADGTVPVVPVSARDVPIGVQMVSQESVDTSVLTRYGYCGELLFYDTEDIRVTGEGRFELHCRADVGAFSPGTITNFDEVPEDVPSYNRRGVLYDIFGTGNFLSGSSSEELVVPVTHCIRPEQADLNSAIIGIAYGAPREWRLLPSVRYGELVCAEMTHQGFISYFVPRSGDEATLNANLYISGTPRLLDGEGNRSDKILCKFTYRLQYSVHNEGFEETPLTTMRVQDFHIRTGTTIFTREFDLPPIPPGETLTVNITNFRAPSAYVNESHRMVFTIDPYNTVSEANETDNDAAIDYLLDYSTQCK</sequence>
<evidence type="ECO:0000313" key="2">
    <source>
        <dbReference type="EMBL" id="QPC80969.1"/>
    </source>
</evidence>
<dbReference type="InterPro" id="IPR013783">
    <property type="entry name" value="Ig-like_fold"/>
</dbReference>
<dbReference type="RefSeq" id="WP_195169043.1">
    <property type="nucleotide sequence ID" value="NZ_CP062983.1"/>
</dbReference>
<keyword evidence="3" id="KW-1185">Reference proteome</keyword>
<name>A0A7S8ID44_9CHLR</name>
<dbReference type="Proteomes" id="UP000594468">
    <property type="component" value="Chromosome"/>
</dbReference>
<proteinExistence type="predicted"/>
<dbReference type="InterPro" id="IPR011635">
    <property type="entry name" value="CARDB"/>
</dbReference>
<reference evidence="2 3" key="1">
    <citation type="submission" date="2020-02" db="EMBL/GenBank/DDBJ databases">
        <authorList>
            <person name="Zheng R.K."/>
            <person name="Sun C.M."/>
        </authorList>
    </citation>
    <scope>NUCLEOTIDE SEQUENCE [LARGE SCALE GENOMIC DNA]</scope>
    <source>
        <strain evidence="3">rifampicinis</strain>
    </source>
</reference>
<dbReference type="EMBL" id="CP062983">
    <property type="protein sequence ID" value="QPC80969.1"/>
    <property type="molecule type" value="Genomic_DNA"/>
</dbReference>
<dbReference type="KEGG" id="pmet:G4Y79_14775"/>
<evidence type="ECO:0000313" key="3">
    <source>
        <dbReference type="Proteomes" id="UP000594468"/>
    </source>
</evidence>
<dbReference type="Gene3D" id="2.60.40.10">
    <property type="entry name" value="Immunoglobulins"/>
    <property type="match status" value="1"/>
</dbReference>
<evidence type="ECO:0000259" key="1">
    <source>
        <dbReference type="Pfam" id="PF07705"/>
    </source>
</evidence>
<dbReference type="AlphaFoldDB" id="A0A7S8ID44"/>